<dbReference type="EMBL" id="QUSW01000001">
    <property type="protein sequence ID" value="RQP26664.1"/>
    <property type="molecule type" value="Genomic_DNA"/>
</dbReference>
<evidence type="ECO:0000256" key="5">
    <source>
        <dbReference type="ARBA" id="ARBA00022795"/>
    </source>
</evidence>
<evidence type="ECO:0000256" key="4">
    <source>
        <dbReference type="ARBA" id="ARBA00022448"/>
    </source>
</evidence>
<reference evidence="9 10" key="2">
    <citation type="submission" date="2018-12" db="EMBL/GenBank/DDBJ databases">
        <title>Rhizobacter gummiphilus sp. nov., a rubber-degrading bacterium isolated from the soil of a botanical garden in Japan.</title>
        <authorList>
            <person name="Shunsuke S.S."/>
        </authorList>
    </citation>
    <scope>NUCLEOTIDE SEQUENCE [LARGE SCALE GENOMIC DNA]</scope>
    <source>
        <strain evidence="9 10">S-16</strain>
    </source>
</reference>
<reference evidence="9 10" key="1">
    <citation type="submission" date="2018-08" db="EMBL/GenBank/DDBJ databases">
        <authorList>
            <person name="Khan S.A."/>
            <person name="Jeon C.O."/>
            <person name="Chun B.H."/>
            <person name="Jeong S.E."/>
        </authorList>
    </citation>
    <scope>NUCLEOTIDE SEQUENCE [LARGE SCALE GENOMIC DNA]</scope>
    <source>
        <strain evidence="9 10">S-16</strain>
    </source>
</reference>
<keyword evidence="7" id="KW-1006">Bacterial flagellum protein export</keyword>
<dbReference type="PANTHER" id="PTHR34982:SF1">
    <property type="entry name" value="FLAGELLAR ASSEMBLY PROTEIN FLIH"/>
    <property type="match status" value="1"/>
</dbReference>
<evidence type="ECO:0000256" key="2">
    <source>
        <dbReference type="ARBA" id="ARBA00006602"/>
    </source>
</evidence>
<gene>
    <name evidence="9" type="ORF">DZC73_06615</name>
</gene>
<dbReference type="GO" id="GO:0005829">
    <property type="term" value="C:cytosol"/>
    <property type="evidence" value="ECO:0007669"/>
    <property type="project" value="TreeGrafter"/>
</dbReference>
<proteinExistence type="inferred from homology"/>
<keyword evidence="4" id="KW-0813">Transport</keyword>
<dbReference type="PANTHER" id="PTHR34982">
    <property type="entry name" value="YOP PROTEINS TRANSLOCATION PROTEIN L"/>
    <property type="match status" value="1"/>
</dbReference>
<keyword evidence="5" id="KW-1005">Bacterial flagellum biogenesis</keyword>
<dbReference type="GO" id="GO:0044781">
    <property type="term" value="P:bacterial-type flagellum organization"/>
    <property type="evidence" value="ECO:0007669"/>
    <property type="project" value="UniProtKB-KW"/>
</dbReference>
<evidence type="ECO:0000256" key="1">
    <source>
        <dbReference type="ARBA" id="ARBA00003041"/>
    </source>
</evidence>
<dbReference type="InterPro" id="IPR051472">
    <property type="entry name" value="T3SS_Stator/FliH"/>
</dbReference>
<evidence type="ECO:0000256" key="6">
    <source>
        <dbReference type="ARBA" id="ARBA00022927"/>
    </source>
</evidence>
<keyword evidence="10" id="KW-1185">Reference proteome</keyword>
<evidence type="ECO:0000313" key="9">
    <source>
        <dbReference type="EMBL" id="RQP26664.1"/>
    </source>
</evidence>
<protein>
    <recommendedName>
        <fullName evidence="3">Flagellar assembly protein FliH</fullName>
    </recommendedName>
</protein>
<sequence>MDEADAIDVEEAAMRKIVKDATLAQPRVALRAALAQRPIPAARPLAAHAEPAARPVGIAVDEEKHLRQLRQNAERAGYEAGMKQAQADIDATLDAERARVNRILDELRANQARHVQTLTGQCEDFAFTVLCRMLGEGAVERAAVAAVAAAVLREAGDGAVTTLRVHPEDAALMQVVLEGSGHQGIAIESDPGIKLGGCVADTAAGRLDASFDTQLALLAQALAEARARRNGTAAE</sequence>
<organism evidence="9 10">
    <name type="scientific">Piscinibacter terrae</name>
    <dbReference type="NCBI Taxonomy" id="2496871"/>
    <lineage>
        <taxon>Bacteria</taxon>
        <taxon>Pseudomonadati</taxon>
        <taxon>Pseudomonadota</taxon>
        <taxon>Betaproteobacteria</taxon>
        <taxon>Burkholderiales</taxon>
        <taxon>Sphaerotilaceae</taxon>
        <taxon>Piscinibacter</taxon>
    </lineage>
</organism>
<dbReference type="AlphaFoldDB" id="A0A3N7HWE3"/>
<comment type="function">
    <text evidence="1">Needed for flagellar regrowth and assembly.</text>
</comment>
<dbReference type="Pfam" id="PF02108">
    <property type="entry name" value="FliH"/>
    <property type="match status" value="1"/>
</dbReference>
<evidence type="ECO:0000313" key="10">
    <source>
        <dbReference type="Proteomes" id="UP000267464"/>
    </source>
</evidence>
<comment type="caution">
    <text evidence="9">The sequence shown here is derived from an EMBL/GenBank/DDBJ whole genome shotgun (WGS) entry which is preliminary data.</text>
</comment>
<feature type="domain" description="Flagellar assembly protein FliH/Type III secretion system HrpE" evidence="8">
    <location>
        <begin position="96"/>
        <end position="216"/>
    </location>
</feature>
<keyword evidence="6" id="KW-0653">Protein transport</keyword>
<dbReference type="InterPro" id="IPR018035">
    <property type="entry name" value="Flagellar_FliH/T3SS_HrpE"/>
</dbReference>
<evidence type="ECO:0000256" key="7">
    <source>
        <dbReference type="ARBA" id="ARBA00023225"/>
    </source>
</evidence>
<dbReference type="GO" id="GO:0015031">
    <property type="term" value="P:protein transport"/>
    <property type="evidence" value="ECO:0007669"/>
    <property type="project" value="UniProtKB-KW"/>
</dbReference>
<evidence type="ECO:0000259" key="8">
    <source>
        <dbReference type="Pfam" id="PF02108"/>
    </source>
</evidence>
<name>A0A3N7HWE3_9BURK</name>
<evidence type="ECO:0000256" key="3">
    <source>
        <dbReference type="ARBA" id="ARBA00016507"/>
    </source>
</evidence>
<dbReference type="Proteomes" id="UP000267464">
    <property type="component" value="Unassembled WGS sequence"/>
</dbReference>
<comment type="similarity">
    <text evidence="2">Belongs to the FliH family.</text>
</comment>
<accession>A0A3N7HWE3</accession>